<dbReference type="InterPro" id="IPR001810">
    <property type="entry name" value="F-box_dom"/>
</dbReference>
<evidence type="ECO:0000256" key="1">
    <source>
        <dbReference type="SAM" id="MobiDB-lite"/>
    </source>
</evidence>
<sequence>MPSTPGDLKTIRDALTFASPLLPNPQETSHSRNDLRANHPPRETTRLRAVVSSAPSEIALYEKYVTVLGLVQANAPTPEIVTPHSDRDTSFPSPLAIRQALIRMRAEATILSEYSTFCSSALSPIRRLPPEVLIQVFLLSIPTDYELHSKDYATEIKRLTHHDLLRLAQVCVHWRALALGTPAFWRVLEMDLAFWSPKMLSLVHTALERSANSPLVVRIGAPELADVDRSLLELIAQHCDRWQAVLFYMSFASYGFLSSIRGNLPLLECAHIVGDWDDSAQMASMATGLFAVAPRLVDVTYAGPAKALQDLPRKQLQRFEYPDLHHSELSGALSVSQYFPPSMHFELRRSLDRRLGPSP</sequence>
<dbReference type="Pfam" id="PF12937">
    <property type="entry name" value="F-box-like"/>
    <property type="match status" value="1"/>
</dbReference>
<dbReference type="AlphaFoldDB" id="A0AAD6Z0X2"/>
<evidence type="ECO:0000259" key="2">
    <source>
        <dbReference type="Pfam" id="PF12937"/>
    </source>
</evidence>
<feature type="compositionally biased region" description="Basic and acidic residues" evidence="1">
    <location>
        <begin position="29"/>
        <end position="43"/>
    </location>
</feature>
<evidence type="ECO:0000313" key="3">
    <source>
        <dbReference type="EMBL" id="KAJ7303025.1"/>
    </source>
</evidence>
<protein>
    <recommendedName>
        <fullName evidence="2">F-box domain-containing protein</fullName>
    </recommendedName>
</protein>
<name>A0AAD6Z0X2_9AGAR</name>
<gene>
    <name evidence="3" type="ORF">DFH08DRAFT_904561</name>
</gene>
<dbReference type="Proteomes" id="UP001218218">
    <property type="component" value="Unassembled WGS sequence"/>
</dbReference>
<proteinExistence type="predicted"/>
<dbReference type="Gene3D" id="1.20.1280.50">
    <property type="match status" value="1"/>
</dbReference>
<comment type="caution">
    <text evidence="3">The sequence shown here is derived from an EMBL/GenBank/DDBJ whole genome shotgun (WGS) entry which is preliminary data.</text>
</comment>
<evidence type="ECO:0000313" key="4">
    <source>
        <dbReference type="Proteomes" id="UP001218218"/>
    </source>
</evidence>
<organism evidence="3 4">
    <name type="scientific">Mycena albidolilacea</name>
    <dbReference type="NCBI Taxonomy" id="1033008"/>
    <lineage>
        <taxon>Eukaryota</taxon>
        <taxon>Fungi</taxon>
        <taxon>Dikarya</taxon>
        <taxon>Basidiomycota</taxon>
        <taxon>Agaricomycotina</taxon>
        <taxon>Agaricomycetes</taxon>
        <taxon>Agaricomycetidae</taxon>
        <taxon>Agaricales</taxon>
        <taxon>Marasmiineae</taxon>
        <taxon>Mycenaceae</taxon>
        <taxon>Mycena</taxon>
    </lineage>
</organism>
<feature type="domain" description="F-box" evidence="2">
    <location>
        <begin position="125"/>
        <end position="186"/>
    </location>
</feature>
<reference evidence="3" key="1">
    <citation type="submission" date="2023-03" db="EMBL/GenBank/DDBJ databases">
        <title>Massive genome expansion in bonnet fungi (Mycena s.s.) driven by repeated elements and novel gene families across ecological guilds.</title>
        <authorList>
            <consortium name="Lawrence Berkeley National Laboratory"/>
            <person name="Harder C.B."/>
            <person name="Miyauchi S."/>
            <person name="Viragh M."/>
            <person name="Kuo A."/>
            <person name="Thoen E."/>
            <person name="Andreopoulos B."/>
            <person name="Lu D."/>
            <person name="Skrede I."/>
            <person name="Drula E."/>
            <person name="Henrissat B."/>
            <person name="Morin E."/>
            <person name="Kohler A."/>
            <person name="Barry K."/>
            <person name="LaButti K."/>
            <person name="Morin E."/>
            <person name="Salamov A."/>
            <person name="Lipzen A."/>
            <person name="Mereny Z."/>
            <person name="Hegedus B."/>
            <person name="Baldrian P."/>
            <person name="Stursova M."/>
            <person name="Weitz H."/>
            <person name="Taylor A."/>
            <person name="Grigoriev I.V."/>
            <person name="Nagy L.G."/>
            <person name="Martin F."/>
            <person name="Kauserud H."/>
        </authorList>
    </citation>
    <scope>NUCLEOTIDE SEQUENCE</scope>
    <source>
        <strain evidence="3">CBHHK002</strain>
    </source>
</reference>
<dbReference type="CDD" id="cd09917">
    <property type="entry name" value="F-box_SF"/>
    <property type="match status" value="1"/>
</dbReference>
<dbReference type="InterPro" id="IPR036047">
    <property type="entry name" value="F-box-like_dom_sf"/>
</dbReference>
<feature type="region of interest" description="Disordered" evidence="1">
    <location>
        <begin position="20"/>
        <end position="43"/>
    </location>
</feature>
<dbReference type="SUPFAM" id="SSF81383">
    <property type="entry name" value="F-box domain"/>
    <property type="match status" value="1"/>
</dbReference>
<keyword evidence="4" id="KW-1185">Reference proteome</keyword>
<dbReference type="EMBL" id="JARIHO010000109">
    <property type="protein sequence ID" value="KAJ7303025.1"/>
    <property type="molecule type" value="Genomic_DNA"/>
</dbReference>
<accession>A0AAD6Z0X2</accession>